<dbReference type="InterPro" id="IPR003593">
    <property type="entry name" value="AAA+_ATPase"/>
</dbReference>
<dbReference type="PANTHER" id="PTHR44688:SF16">
    <property type="entry name" value="DNA-BINDING TRANSCRIPTIONAL ACTIVATOR DEVR_DOSR"/>
    <property type="match status" value="1"/>
</dbReference>
<evidence type="ECO:0000256" key="2">
    <source>
        <dbReference type="ARBA" id="ARBA00023125"/>
    </source>
</evidence>
<evidence type="ECO:0000256" key="3">
    <source>
        <dbReference type="ARBA" id="ARBA00023163"/>
    </source>
</evidence>
<feature type="domain" description="HTH luxR-type" evidence="4">
    <location>
        <begin position="843"/>
        <end position="908"/>
    </location>
</feature>
<keyword evidence="3" id="KW-0804">Transcription</keyword>
<dbReference type="SUPFAM" id="SSF52540">
    <property type="entry name" value="P-loop containing nucleoside triphosphate hydrolases"/>
    <property type="match status" value="1"/>
</dbReference>
<organism evidence="5 6">
    <name type="scientific">Paeniglutamicibacter kerguelensis</name>
    <dbReference type="NCBI Taxonomy" id="254788"/>
    <lineage>
        <taxon>Bacteria</taxon>
        <taxon>Bacillati</taxon>
        <taxon>Actinomycetota</taxon>
        <taxon>Actinomycetes</taxon>
        <taxon>Micrococcales</taxon>
        <taxon>Micrococcaceae</taxon>
        <taxon>Paeniglutamicibacter</taxon>
    </lineage>
</organism>
<sequence>MDWFGAVADSQAPSADRFFASQRSIDFNWDVFERDGLVNQAVDALLNGPGTLLEGPAGSGKRTMAAAVMRRLHGKALILDLGFPEQQRATLAFSRVLDRVEHQDEETKFQELSGAHEMLERESGGRPVVVFVPEALRLGSHAISFLSALALANAVALLCLTTTLPSANHQERDDLIGSVRLQRIRLMPLTLSETHRRMGMALGGEVSRATSYQLWRSSSGQLHLIAALVQDWYEQCYLVRSGNVWVVNGAKGPIGPRSRAIHTTTAQRAKGKELETLQLLALSEEIPLSALMSVGDADVVDSVHAQGLLEIRGRYSRKVSLQGTLSHQVVADATAPGKARELLEIFLGVPGNEALLKPSVRLKWQQIAGLPTSPGLVHDAALEALSEGHADLCLEILNEGHDASPETDLVRLEALIGGGYLEHAGEILERLRALFGSGIPAPDFNPMPENLAHMIRLEIAATQIAAIRSHSHGGRLREIFAATRDAIAAWINAGRTDSQRLQELAGKLDLIESEVLYRVGERLWISNPPYTHPNLRADDLLRWQFFHNLHSVRAGHVRSALRRGEELVLLLQQDLLPVSTNQRIRQHLADLYLISGEWSKALTSIEAAWTGGEESPRIVEIKGLYASLVYVFMGHTEDALQQLQVEIEQLRTLDPDGQLPLAIAAAALAASSVDEVQAAGHLAELDLMPTPAQWETAQAVAVLTAIVHFHLGAREKALRMLHDQAEENLARGAFTLELTNRMMLLRFGHREGLEKLLSCSARIDGSLAATVESLVRHFGETESSERAQAVTEAWAMGHKSFATAVESQEAANPRQIADLRTAGPLYVLPESDTGEIGAANGSASVRVSSLTNRQRMIVAEVATGASNKEISERLQVKVRTVEGHLYQIYQRLDVGSRLDLGKLYLDAMADSAGRTDNRSEHT</sequence>
<accession>A0ABS4XB60</accession>
<keyword evidence="6" id="KW-1185">Reference proteome</keyword>
<reference evidence="5 6" key="1">
    <citation type="submission" date="2021-03" db="EMBL/GenBank/DDBJ databases">
        <title>Sequencing the genomes of 1000 actinobacteria strains.</title>
        <authorList>
            <person name="Klenk H.-P."/>
        </authorList>
    </citation>
    <scope>NUCLEOTIDE SEQUENCE [LARGE SCALE GENOMIC DNA]</scope>
    <source>
        <strain evidence="5 6">DSM 15797</strain>
    </source>
</reference>
<dbReference type="Gene3D" id="1.10.10.10">
    <property type="entry name" value="Winged helix-like DNA-binding domain superfamily/Winged helix DNA-binding domain"/>
    <property type="match status" value="1"/>
</dbReference>
<dbReference type="Pfam" id="PF00196">
    <property type="entry name" value="GerE"/>
    <property type="match status" value="1"/>
</dbReference>
<protein>
    <submittedName>
        <fullName evidence="5">DNA-binding CsgD family transcriptional regulator</fullName>
    </submittedName>
</protein>
<dbReference type="Proteomes" id="UP001296993">
    <property type="component" value="Unassembled WGS sequence"/>
</dbReference>
<dbReference type="GO" id="GO:0003677">
    <property type="term" value="F:DNA binding"/>
    <property type="evidence" value="ECO:0007669"/>
    <property type="project" value="UniProtKB-KW"/>
</dbReference>
<evidence type="ECO:0000259" key="4">
    <source>
        <dbReference type="PROSITE" id="PS50043"/>
    </source>
</evidence>
<dbReference type="SMART" id="SM00382">
    <property type="entry name" value="AAA"/>
    <property type="match status" value="1"/>
</dbReference>
<dbReference type="InterPro" id="IPR000792">
    <property type="entry name" value="Tscrpt_reg_LuxR_C"/>
</dbReference>
<dbReference type="SMART" id="SM00421">
    <property type="entry name" value="HTH_LUXR"/>
    <property type="match status" value="1"/>
</dbReference>
<evidence type="ECO:0000313" key="6">
    <source>
        <dbReference type="Proteomes" id="UP001296993"/>
    </source>
</evidence>
<dbReference type="SUPFAM" id="SSF46894">
    <property type="entry name" value="C-terminal effector domain of the bipartite response regulators"/>
    <property type="match status" value="1"/>
</dbReference>
<dbReference type="CDD" id="cd06170">
    <property type="entry name" value="LuxR_C_like"/>
    <property type="match status" value="1"/>
</dbReference>
<dbReference type="PRINTS" id="PR00038">
    <property type="entry name" value="HTHLUXR"/>
</dbReference>
<evidence type="ECO:0000313" key="5">
    <source>
        <dbReference type="EMBL" id="MBP2384939.1"/>
    </source>
</evidence>
<evidence type="ECO:0000256" key="1">
    <source>
        <dbReference type="ARBA" id="ARBA00023015"/>
    </source>
</evidence>
<comment type="caution">
    <text evidence="5">The sequence shown here is derived from an EMBL/GenBank/DDBJ whole genome shotgun (WGS) entry which is preliminary data.</text>
</comment>
<keyword evidence="1" id="KW-0805">Transcription regulation</keyword>
<dbReference type="InterPro" id="IPR036388">
    <property type="entry name" value="WH-like_DNA-bd_sf"/>
</dbReference>
<dbReference type="InterPro" id="IPR016032">
    <property type="entry name" value="Sig_transdc_resp-reg_C-effctor"/>
</dbReference>
<keyword evidence="2 5" id="KW-0238">DNA-binding</keyword>
<dbReference type="RefSeq" id="WP_209995686.1">
    <property type="nucleotide sequence ID" value="NZ_BAAAJY010000006.1"/>
</dbReference>
<dbReference type="InterPro" id="IPR027417">
    <property type="entry name" value="P-loop_NTPase"/>
</dbReference>
<dbReference type="PROSITE" id="PS50043">
    <property type="entry name" value="HTH_LUXR_2"/>
    <property type="match status" value="1"/>
</dbReference>
<dbReference type="PANTHER" id="PTHR44688">
    <property type="entry name" value="DNA-BINDING TRANSCRIPTIONAL ACTIVATOR DEVR_DOSR"/>
    <property type="match status" value="1"/>
</dbReference>
<dbReference type="EMBL" id="JAGIOF010000001">
    <property type="protein sequence ID" value="MBP2384939.1"/>
    <property type="molecule type" value="Genomic_DNA"/>
</dbReference>
<proteinExistence type="predicted"/>
<gene>
    <name evidence="5" type="ORF">JOF47_000450</name>
</gene>
<dbReference type="Gene3D" id="3.40.50.300">
    <property type="entry name" value="P-loop containing nucleotide triphosphate hydrolases"/>
    <property type="match status" value="1"/>
</dbReference>
<name>A0ABS4XB60_9MICC</name>